<feature type="region of interest" description="Disordered" evidence="1">
    <location>
        <begin position="52"/>
        <end position="89"/>
    </location>
</feature>
<sequence>MGAPARLRPCARSFAWLEWLAGRLAGWLAGGRTVLVADGVLARMRIRSDTATRSRSVTKGTTRRITRYSTERPKTSPETKLKSKQNTQQKLNQRVIGCLLPAPQSNITNFNARRSREE</sequence>
<reference evidence="2" key="1">
    <citation type="submission" date="2018-01" db="EMBL/GenBank/DDBJ databases">
        <title>An insight into the sialome of Amazonian anophelines.</title>
        <authorList>
            <person name="Ribeiro J.M."/>
            <person name="Scarpassa V."/>
            <person name="Calvo E."/>
        </authorList>
    </citation>
    <scope>NUCLEOTIDE SEQUENCE</scope>
    <source>
        <tissue evidence="2">Salivary glands</tissue>
    </source>
</reference>
<proteinExistence type="predicted"/>
<feature type="compositionally biased region" description="Basic and acidic residues" evidence="1">
    <location>
        <begin position="69"/>
        <end position="81"/>
    </location>
</feature>
<dbReference type="EMBL" id="GGFJ01012103">
    <property type="protein sequence ID" value="MBW61244.1"/>
    <property type="molecule type" value="Transcribed_RNA"/>
</dbReference>
<dbReference type="AlphaFoldDB" id="A0A2M4C7E9"/>
<protein>
    <submittedName>
        <fullName evidence="2">Putative secreted protein</fullName>
    </submittedName>
</protein>
<name>A0A2M4C7E9_9DIPT</name>
<accession>A0A2M4C7E9</accession>
<evidence type="ECO:0000256" key="1">
    <source>
        <dbReference type="SAM" id="MobiDB-lite"/>
    </source>
</evidence>
<evidence type="ECO:0000313" key="2">
    <source>
        <dbReference type="EMBL" id="MBW61244.1"/>
    </source>
</evidence>
<organism evidence="2">
    <name type="scientific">Anopheles marajoara</name>
    <dbReference type="NCBI Taxonomy" id="58244"/>
    <lineage>
        <taxon>Eukaryota</taxon>
        <taxon>Metazoa</taxon>
        <taxon>Ecdysozoa</taxon>
        <taxon>Arthropoda</taxon>
        <taxon>Hexapoda</taxon>
        <taxon>Insecta</taxon>
        <taxon>Pterygota</taxon>
        <taxon>Neoptera</taxon>
        <taxon>Endopterygota</taxon>
        <taxon>Diptera</taxon>
        <taxon>Nematocera</taxon>
        <taxon>Culicoidea</taxon>
        <taxon>Culicidae</taxon>
        <taxon>Anophelinae</taxon>
        <taxon>Anopheles</taxon>
    </lineage>
</organism>